<feature type="region of interest" description="Disordered" evidence="1">
    <location>
        <begin position="55"/>
        <end position="87"/>
    </location>
</feature>
<proteinExistence type="predicted"/>
<protein>
    <submittedName>
        <fullName evidence="2">Uncharacterized protein</fullName>
    </submittedName>
</protein>
<evidence type="ECO:0000313" key="2">
    <source>
        <dbReference type="EMBL" id="KRP31679.1"/>
    </source>
</evidence>
<gene>
    <name evidence="2" type="ORF">ABS32_06445</name>
</gene>
<name>A0A0R2X6Y2_9BACT</name>
<sequence>MGPALEARAQEIENTGFVAGGFVTWVRGRLGKARIDGETNGIYFFHRNAQGVEGLGGGGVGDNPEIGWGSGPEPMNGDRIGNDGNELEGGAEIAGKKSDVVGVDGKGEGDDFRAVGFN</sequence>
<dbReference type="Proteomes" id="UP000051557">
    <property type="component" value="Unassembled WGS sequence"/>
</dbReference>
<dbReference type="AlphaFoldDB" id="A0A0R2X6Y2"/>
<accession>A0A0R2X6Y2</accession>
<dbReference type="EMBL" id="LIDM01000276">
    <property type="protein sequence ID" value="KRP31679.1"/>
    <property type="molecule type" value="Genomic_DNA"/>
</dbReference>
<evidence type="ECO:0000256" key="1">
    <source>
        <dbReference type="SAM" id="MobiDB-lite"/>
    </source>
</evidence>
<comment type="caution">
    <text evidence="2">The sequence shown here is derived from an EMBL/GenBank/DDBJ whole genome shotgun (WGS) entry which is preliminary data.</text>
</comment>
<reference evidence="2 3" key="1">
    <citation type="submission" date="2015-10" db="EMBL/GenBank/DDBJ databases">
        <title>Metagenome-Assembled Genomes uncover a global brackish microbiome.</title>
        <authorList>
            <person name="Hugerth L.W."/>
            <person name="Larsson J."/>
            <person name="Alneberg J."/>
            <person name="Lindh M.V."/>
            <person name="Legrand C."/>
            <person name="Pinhassi J."/>
            <person name="Andersson A.F."/>
        </authorList>
    </citation>
    <scope>NUCLEOTIDE SEQUENCE [LARGE SCALE GENOMIC DNA]</scope>
    <source>
        <strain evidence="2">BACL9 MAG-120820-bin42</strain>
    </source>
</reference>
<evidence type="ECO:0000313" key="3">
    <source>
        <dbReference type="Proteomes" id="UP000051557"/>
    </source>
</evidence>
<organism evidence="2 3">
    <name type="scientific">Verrucomicrobia subdivision 6 bacterium BACL9 MAG-120820-bin42</name>
    <dbReference type="NCBI Taxonomy" id="1655634"/>
    <lineage>
        <taxon>Bacteria</taxon>
        <taxon>Pseudomonadati</taxon>
        <taxon>Verrucomicrobiota</taxon>
        <taxon>Verrucomicrobiia</taxon>
        <taxon>Verrucomicrobiales</taxon>
        <taxon>Verrucomicrobia subdivision 6</taxon>
    </lineage>
</organism>